<keyword evidence="3" id="KW-1185">Reference proteome</keyword>
<feature type="transmembrane region" description="Helical" evidence="1">
    <location>
        <begin position="34"/>
        <end position="51"/>
    </location>
</feature>
<protein>
    <submittedName>
        <fullName evidence="2">Uncharacterized protein</fullName>
    </submittedName>
</protein>
<accession>A0ABN0ZXQ8</accession>
<evidence type="ECO:0000313" key="3">
    <source>
        <dbReference type="Proteomes" id="UP001499895"/>
    </source>
</evidence>
<proteinExistence type="predicted"/>
<name>A0ABN0ZXQ8_9ACTN</name>
<sequence>MLGEEQKLAITIGGLLLVGGVLISQALLGTWPTFSVAATVFVGAYVAPRLLQELTIRRFGRQLRRQLGAHRRP</sequence>
<keyword evidence="1" id="KW-0472">Membrane</keyword>
<keyword evidence="1" id="KW-1133">Transmembrane helix</keyword>
<reference evidence="2 3" key="1">
    <citation type="journal article" date="2019" name="Int. J. Syst. Evol. Microbiol.">
        <title>The Global Catalogue of Microorganisms (GCM) 10K type strain sequencing project: providing services to taxonomists for standard genome sequencing and annotation.</title>
        <authorList>
            <consortium name="The Broad Institute Genomics Platform"/>
            <consortium name="The Broad Institute Genome Sequencing Center for Infectious Disease"/>
            <person name="Wu L."/>
            <person name="Ma J."/>
        </authorList>
    </citation>
    <scope>NUCLEOTIDE SEQUENCE [LARGE SCALE GENOMIC DNA]</scope>
    <source>
        <strain evidence="2 3">JCM 10649</strain>
    </source>
</reference>
<evidence type="ECO:0000313" key="2">
    <source>
        <dbReference type="EMBL" id="GAA0462489.1"/>
    </source>
</evidence>
<keyword evidence="1" id="KW-0812">Transmembrane</keyword>
<organism evidence="2 3">
    <name type="scientific">Streptomyces stramineus</name>
    <dbReference type="NCBI Taxonomy" id="173861"/>
    <lineage>
        <taxon>Bacteria</taxon>
        <taxon>Bacillati</taxon>
        <taxon>Actinomycetota</taxon>
        <taxon>Actinomycetes</taxon>
        <taxon>Kitasatosporales</taxon>
        <taxon>Streptomycetaceae</taxon>
        <taxon>Streptomyces</taxon>
    </lineage>
</organism>
<dbReference type="Proteomes" id="UP001499895">
    <property type="component" value="Unassembled WGS sequence"/>
</dbReference>
<comment type="caution">
    <text evidence="2">The sequence shown here is derived from an EMBL/GenBank/DDBJ whole genome shotgun (WGS) entry which is preliminary data.</text>
</comment>
<evidence type="ECO:0000256" key="1">
    <source>
        <dbReference type="SAM" id="Phobius"/>
    </source>
</evidence>
<dbReference type="EMBL" id="BAAAHB010000023">
    <property type="protein sequence ID" value="GAA0462489.1"/>
    <property type="molecule type" value="Genomic_DNA"/>
</dbReference>
<feature type="transmembrane region" description="Helical" evidence="1">
    <location>
        <begin position="7"/>
        <end position="28"/>
    </location>
</feature>
<gene>
    <name evidence="2" type="ORF">GCM10009544_26200</name>
</gene>